<dbReference type="InterPro" id="IPR013217">
    <property type="entry name" value="Methyltransf_12"/>
</dbReference>
<dbReference type="Proteomes" id="UP000278222">
    <property type="component" value="Unassembled WGS sequence"/>
</dbReference>
<keyword evidence="2" id="KW-0489">Methyltransferase</keyword>
<dbReference type="GO" id="GO:0032259">
    <property type="term" value="P:methylation"/>
    <property type="evidence" value="ECO:0007669"/>
    <property type="project" value="UniProtKB-KW"/>
</dbReference>
<feature type="domain" description="Methyltransferase type 12" evidence="1">
    <location>
        <begin position="67"/>
        <end position="173"/>
    </location>
</feature>
<gene>
    <name evidence="2" type="ORF">EDC65_4579</name>
</gene>
<evidence type="ECO:0000313" key="2">
    <source>
        <dbReference type="EMBL" id="ROP83051.1"/>
    </source>
</evidence>
<evidence type="ECO:0000313" key="3">
    <source>
        <dbReference type="Proteomes" id="UP000278222"/>
    </source>
</evidence>
<protein>
    <submittedName>
        <fullName evidence="2">Methyltransferase family protein</fullName>
    </submittedName>
</protein>
<dbReference type="OrthoDB" id="3896938at2"/>
<reference evidence="2 3" key="1">
    <citation type="submission" date="2018-11" db="EMBL/GenBank/DDBJ databases">
        <title>Genomic Encyclopedia of Type Strains, Phase IV (KMG-IV): sequencing the most valuable type-strain genomes for metagenomic binning, comparative biology and taxonomic classification.</title>
        <authorList>
            <person name="Goeker M."/>
        </authorList>
    </citation>
    <scope>NUCLEOTIDE SEQUENCE [LARGE SCALE GENOMIC DNA]</scope>
    <source>
        <strain evidence="2 3">DSM 5900</strain>
    </source>
</reference>
<dbReference type="Pfam" id="PF08242">
    <property type="entry name" value="Methyltransf_12"/>
    <property type="match status" value="1"/>
</dbReference>
<name>A0A3N1KQR6_9PROT</name>
<organism evidence="2 3">
    <name type="scientific">Stella humosa</name>
    <dbReference type="NCBI Taxonomy" id="94"/>
    <lineage>
        <taxon>Bacteria</taxon>
        <taxon>Pseudomonadati</taxon>
        <taxon>Pseudomonadota</taxon>
        <taxon>Alphaproteobacteria</taxon>
        <taxon>Rhodospirillales</taxon>
        <taxon>Stellaceae</taxon>
        <taxon>Stella</taxon>
    </lineage>
</organism>
<comment type="caution">
    <text evidence="2">The sequence shown here is derived from an EMBL/GenBank/DDBJ whole genome shotgun (WGS) entry which is preliminary data.</text>
</comment>
<dbReference type="RefSeq" id="WP_123693977.1">
    <property type="nucleotide sequence ID" value="NZ_AP019700.1"/>
</dbReference>
<dbReference type="GO" id="GO:0008168">
    <property type="term" value="F:methyltransferase activity"/>
    <property type="evidence" value="ECO:0007669"/>
    <property type="project" value="UniProtKB-KW"/>
</dbReference>
<keyword evidence="2" id="KW-0808">Transferase</keyword>
<evidence type="ECO:0000259" key="1">
    <source>
        <dbReference type="Pfam" id="PF08242"/>
    </source>
</evidence>
<accession>A0A3N1KQR6</accession>
<dbReference type="InterPro" id="IPR029063">
    <property type="entry name" value="SAM-dependent_MTases_sf"/>
</dbReference>
<keyword evidence="3" id="KW-1185">Reference proteome</keyword>
<dbReference type="Gene3D" id="3.40.50.150">
    <property type="entry name" value="Vaccinia Virus protein VP39"/>
    <property type="match status" value="1"/>
</dbReference>
<dbReference type="AlphaFoldDB" id="A0A3N1KQR6"/>
<dbReference type="EMBL" id="RJKX01000017">
    <property type="protein sequence ID" value="ROP83051.1"/>
    <property type="molecule type" value="Genomic_DNA"/>
</dbReference>
<dbReference type="SUPFAM" id="SSF53335">
    <property type="entry name" value="S-adenosyl-L-methionine-dependent methyltransferases"/>
    <property type="match status" value="1"/>
</dbReference>
<sequence length="261" mass="28985">MTERADDYGQYWDLYVQSIFPQLRAHNDPAAQRLHWPGDEWGTPEIWDKIYAMVFQPELDPLPARAIEIGPGAGKYTAMVLDHCPAVEILALDVSAAYLAVLEERLAPAIAAGRLATARLLPQWDHFDRLVAERGWQGSVDLVFSIDAMVHVDLQYLVAYWLAAARALRPGGKMIMSVADATSPHGFDKLLADVPTYFDTQGKISAKFEWLSPPMVAHVLDRLGFDVRFFPKLAGRDCWFVATRRADPAPLTPASATGPGR</sequence>
<proteinExistence type="predicted"/>
<dbReference type="CDD" id="cd02440">
    <property type="entry name" value="AdoMet_MTases"/>
    <property type="match status" value="1"/>
</dbReference>